<dbReference type="NCBIfam" id="TIGR02098">
    <property type="entry name" value="MJ0042_CXXC"/>
    <property type="match status" value="1"/>
</dbReference>
<feature type="compositionally biased region" description="Basic and acidic residues" evidence="1">
    <location>
        <begin position="127"/>
        <end position="146"/>
    </location>
</feature>
<feature type="compositionally biased region" description="Basic and acidic residues" evidence="1">
    <location>
        <begin position="86"/>
        <end position="104"/>
    </location>
</feature>
<gene>
    <name evidence="4" type="ORF">PEV8663_01002</name>
</gene>
<keyword evidence="2" id="KW-0472">Membrane</keyword>
<evidence type="ECO:0000313" key="5">
    <source>
        <dbReference type="Proteomes" id="UP000220836"/>
    </source>
</evidence>
<sequence length="295" mass="31569">MICPNCGAQYEVPVDVVPEAGRDVQCSNCGHTWFQGHPDHEQSPAEDLNQPVPETEWATEPPAPPSDPQAAEAQPAETPPVQAKPRRIDPDMAELFREERDFEANLRAGDSLESQPDLGLQAPADNEQARRSRESREQMARMRGEDAAAPSAPVNEPAAAQGHALAQATAAAAAAGSRRDLLPDVEEINQTLRSSSEPRVIDTAKGQEFPTKPSKGSSGFGKGFFTMVILAGVAIGVYAYAPQISQKLPQAQPVLETYVIKVDAARAWLDGQVTHLMTTLDGMSSEADTAPPASE</sequence>
<keyword evidence="2" id="KW-1133">Transmembrane helix</keyword>
<accession>A0A238K301</accession>
<feature type="compositionally biased region" description="Low complexity" evidence="1">
    <location>
        <begin position="68"/>
        <end position="83"/>
    </location>
</feature>
<dbReference type="Proteomes" id="UP000220836">
    <property type="component" value="Unassembled WGS sequence"/>
</dbReference>
<reference evidence="4 5" key="1">
    <citation type="submission" date="2017-05" db="EMBL/GenBank/DDBJ databases">
        <authorList>
            <person name="Song R."/>
            <person name="Chenine A.L."/>
            <person name="Ruprecht R.M."/>
        </authorList>
    </citation>
    <scope>NUCLEOTIDE SEQUENCE [LARGE SCALE GENOMIC DNA]</scope>
    <source>
        <strain evidence="4 5">CECT 8663</strain>
    </source>
</reference>
<name>A0A238K301_9RHOB</name>
<evidence type="ECO:0000313" key="4">
    <source>
        <dbReference type="EMBL" id="SMX37269.1"/>
    </source>
</evidence>
<protein>
    <recommendedName>
        <fullName evidence="3">Zinc finger/thioredoxin putative domain-containing protein</fullName>
    </recommendedName>
</protein>
<evidence type="ECO:0000256" key="1">
    <source>
        <dbReference type="SAM" id="MobiDB-lite"/>
    </source>
</evidence>
<dbReference type="AlphaFoldDB" id="A0A238K301"/>
<dbReference type="Pfam" id="PF13717">
    <property type="entry name" value="Zn_ribbon_4"/>
    <property type="match status" value="1"/>
</dbReference>
<keyword evidence="2" id="KW-0812">Transmembrane</keyword>
<evidence type="ECO:0000259" key="3">
    <source>
        <dbReference type="Pfam" id="PF13717"/>
    </source>
</evidence>
<feature type="region of interest" description="Disordered" evidence="1">
    <location>
        <begin position="37"/>
        <end position="163"/>
    </location>
</feature>
<proteinExistence type="predicted"/>
<dbReference type="EMBL" id="FXYH01000003">
    <property type="protein sequence ID" value="SMX37269.1"/>
    <property type="molecule type" value="Genomic_DNA"/>
</dbReference>
<evidence type="ECO:0000256" key="2">
    <source>
        <dbReference type="SAM" id="Phobius"/>
    </source>
</evidence>
<feature type="compositionally biased region" description="Low complexity" evidence="1">
    <location>
        <begin position="51"/>
        <end position="60"/>
    </location>
</feature>
<keyword evidence="5" id="KW-1185">Reference proteome</keyword>
<organism evidence="4 5">
    <name type="scientific">Pelagimonas varians</name>
    <dbReference type="NCBI Taxonomy" id="696760"/>
    <lineage>
        <taxon>Bacteria</taxon>
        <taxon>Pseudomonadati</taxon>
        <taxon>Pseudomonadota</taxon>
        <taxon>Alphaproteobacteria</taxon>
        <taxon>Rhodobacterales</taxon>
        <taxon>Roseobacteraceae</taxon>
        <taxon>Pelagimonas</taxon>
    </lineage>
</organism>
<feature type="domain" description="Zinc finger/thioredoxin putative" evidence="3">
    <location>
        <begin position="2"/>
        <end position="34"/>
    </location>
</feature>
<feature type="transmembrane region" description="Helical" evidence="2">
    <location>
        <begin position="223"/>
        <end position="241"/>
    </location>
</feature>
<dbReference type="InterPro" id="IPR011723">
    <property type="entry name" value="Znf/thioredoxin_put"/>
</dbReference>